<gene>
    <name evidence="2" type="ORF">IAG44_30725</name>
</gene>
<evidence type="ECO:0000256" key="1">
    <source>
        <dbReference type="SAM" id="MobiDB-lite"/>
    </source>
</evidence>
<organism evidence="2 3">
    <name type="scientific">Streptomyces roseirectus</name>
    <dbReference type="NCBI Taxonomy" id="2768066"/>
    <lineage>
        <taxon>Bacteria</taxon>
        <taxon>Bacillati</taxon>
        <taxon>Actinomycetota</taxon>
        <taxon>Actinomycetes</taxon>
        <taxon>Kitasatosporales</taxon>
        <taxon>Streptomycetaceae</taxon>
        <taxon>Streptomyces</taxon>
    </lineage>
</organism>
<protein>
    <submittedName>
        <fullName evidence="2">Uncharacterized protein</fullName>
    </submittedName>
</protein>
<proteinExistence type="predicted"/>
<dbReference type="EMBL" id="CP060828">
    <property type="protein sequence ID" value="QNP73391.1"/>
    <property type="molecule type" value="Genomic_DNA"/>
</dbReference>
<reference evidence="2 3" key="1">
    <citation type="submission" date="2020-08" db="EMBL/GenBank/DDBJ databases">
        <title>A novel species.</title>
        <authorList>
            <person name="Gao J."/>
        </authorList>
    </citation>
    <scope>NUCLEOTIDE SEQUENCE [LARGE SCALE GENOMIC DNA]</scope>
    <source>
        <strain evidence="2 3">CRXT-G-22</strain>
    </source>
</reference>
<evidence type="ECO:0000313" key="2">
    <source>
        <dbReference type="EMBL" id="QNP73391.1"/>
    </source>
</evidence>
<dbReference type="KEGG" id="sroi:IAG44_30725"/>
<dbReference type="AlphaFoldDB" id="A0A7H0IKS5"/>
<name>A0A7H0IKS5_9ACTN</name>
<evidence type="ECO:0000313" key="3">
    <source>
        <dbReference type="Proteomes" id="UP000516052"/>
    </source>
</evidence>
<dbReference type="RefSeq" id="WP_187750331.1">
    <property type="nucleotide sequence ID" value="NZ_CP060828.1"/>
</dbReference>
<sequence>MRLGRAVATGFAEERPEAAEELTVEGGLELPENTEEPAVEEVPVAR</sequence>
<feature type="region of interest" description="Disordered" evidence="1">
    <location>
        <begin position="1"/>
        <end position="46"/>
    </location>
</feature>
<dbReference type="Proteomes" id="UP000516052">
    <property type="component" value="Chromosome"/>
</dbReference>
<keyword evidence="3" id="KW-1185">Reference proteome</keyword>
<accession>A0A7H0IKS5</accession>